<accession>A0A9J6GVP6</accession>
<sequence length="281" mass="31271">MSHGKKKGGGAGAQDTGPASDGGEVLSGLMAEVKSIHTKLDALLLLKTELSKLATTVREMEESVSFLSKRYDTVLVELKSTQEKAASREAELQSLKEVVQTQAHQLEQILREQNEAEQYSRKANMEIHGLTMAVKENLSEWIAKLAETLEVPNFSTDDIVAIHRLPAKQGTIPTILVRFASVALKETWFGLRGKLRELHDSDVIPKLFFNENLTRANRRLFWLARVTAKANGYKFAWVRGGKIFVKKFEDAPLIRVISKADICRITRDASPPSVSESEANV</sequence>
<evidence type="ECO:0000313" key="5">
    <source>
        <dbReference type="Proteomes" id="UP000821853"/>
    </source>
</evidence>
<feature type="region of interest" description="Disordered" evidence="2">
    <location>
        <begin position="1"/>
        <end position="23"/>
    </location>
</feature>
<evidence type="ECO:0000259" key="3">
    <source>
        <dbReference type="Pfam" id="PF25298"/>
    </source>
</evidence>
<dbReference type="OrthoDB" id="7048166at2759"/>
<dbReference type="VEuPathDB" id="VectorBase:HLOH_045105"/>
<name>A0A9J6GVP6_HAELO</name>
<evidence type="ECO:0000313" key="4">
    <source>
        <dbReference type="EMBL" id="KAH9379570.1"/>
    </source>
</evidence>
<dbReference type="Pfam" id="PF25298">
    <property type="entry name" value="Baculo_FP_2nd"/>
    <property type="match status" value="1"/>
</dbReference>
<dbReference type="EMBL" id="JABSTR010000010">
    <property type="protein sequence ID" value="KAH9379570.1"/>
    <property type="molecule type" value="Genomic_DNA"/>
</dbReference>
<dbReference type="OMA" id="KADICRI"/>
<dbReference type="Proteomes" id="UP000821853">
    <property type="component" value="Chromosome 8"/>
</dbReference>
<evidence type="ECO:0000256" key="2">
    <source>
        <dbReference type="SAM" id="MobiDB-lite"/>
    </source>
</evidence>
<dbReference type="AlphaFoldDB" id="A0A9J6GVP6"/>
<protein>
    <recommendedName>
        <fullName evidence="3">FP protein C-terminal domain-containing protein</fullName>
    </recommendedName>
</protein>
<dbReference type="InterPro" id="IPR057251">
    <property type="entry name" value="FP_C"/>
</dbReference>
<reference evidence="4 5" key="1">
    <citation type="journal article" date="2020" name="Cell">
        <title>Large-Scale Comparative Analyses of Tick Genomes Elucidate Their Genetic Diversity and Vector Capacities.</title>
        <authorList>
            <consortium name="Tick Genome and Microbiome Consortium (TIGMIC)"/>
            <person name="Jia N."/>
            <person name="Wang J."/>
            <person name="Shi W."/>
            <person name="Du L."/>
            <person name="Sun Y."/>
            <person name="Zhan W."/>
            <person name="Jiang J.F."/>
            <person name="Wang Q."/>
            <person name="Zhang B."/>
            <person name="Ji P."/>
            <person name="Bell-Sakyi L."/>
            <person name="Cui X.M."/>
            <person name="Yuan T.T."/>
            <person name="Jiang B.G."/>
            <person name="Yang W.F."/>
            <person name="Lam T.T."/>
            <person name="Chang Q.C."/>
            <person name="Ding S.J."/>
            <person name="Wang X.J."/>
            <person name="Zhu J.G."/>
            <person name="Ruan X.D."/>
            <person name="Zhao L."/>
            <person name="Wei J.T."/>
            <person name="Ye R.Z."/>
            <person name="Que T.C."/>
            <person name="Du C.H."/>
            <person name="Zhou Y.H."/>
            <person name="Cheng J.X."/>
            <person name="Dai P.F."/>
            <person name="Guo W.B."/>
            <person name="Han X.H."/>
            <person name="Huang E.J."/>
            <person name="Li L.F."/>
            <person name="Wei W."/>
            <person name="Gao Y.C."/>
            <person name="Liu J.Z."/>
            <person name="Shao H.Z."/>
            <person name="Wang X."/>
            <person name="Wang C.C."/>
            <person name="Yang T.C."/>
            <person name="Huo Q.B."/>
            <person name="Li W."/>
            <person name="Chen H.Y."/>
            <person name="Chen S.E."/>
            <person name="Zhou L.G."/>
            <person name="Ni X.B."/>
            <person name="Tian J.H."/>
            <person name="Sheng Y."/>
            <person name="Liu T."/>
            <person name="Pan Y.S."/>
            <person name="Xia L.Y."/>
            <person name="Li J."/>
            <person name="Zhao F."/>
            <person name="Cao W.C."/>
        </authorList>
    </citation>
    <scope>NUCLEOTIDE SEQUENCE [LARGE SCALE GENOMIC DNA]</scope>
    <source>
        <strain evidence="4">HaeL-2018</strain>
    </source>
</reference>
<proteinExistence type="predicted"/>
<evidence type="ECO:0000256" key="1">
    <source>
        <dbReference type="SAM" id="Coils"/>
    </source>
</evidence>
<keyword evidence="5" id="KW-1185">Reference proteome</keyword>
<feature type="domain" description="FP protein C-terminal" evidence="3">
    <location>
        <begin position="214"/>
        <end position="265"/>
    </location>
</feature>
<organism evidence="4 5">
    <name type="scientific">Haemaphysalis longicornis</name>
    <name type="common">Bush tick</name>
    <dbReference type="NCBI Taxonomy" id="44386"/>
    <lineage>
        <taxon>Eukaryota</taxon>
        <taxon>Metazoa</taxon>
        <taxon>Ecdysozoa</taxon>
        <taxon>Arthropoda</taxon>
        <taxon>Chelicerata</taxon>
        <taxon>Arachnida</taxon>
        <taxon>Acari</taxon>
        <taxon>Parasitiformes</taxon>
        <taxon>Ixodida</taxon>
        <taxon>Ixodoidea</taxon>
        <taxon>Ixodidae</taxon>
        <taxon>Haemaphysalinae</taxon>
        <taxon>Haemaphysalis</taxon>
    </lineage>
</organism>
<feature type="coiled-coil region" evidence="1">
    <location>
        <begin position="78"/>
        <end position="116"/>
    </location>
</feature>
<keyword evidence="1" id="KW-0175">Coiled coil</keyword>
<comment type="caution">
    <text evidence="4">The sequence shown here is derived from an EMBL/GenBank/DDBJ whole genome shotgun (WGS) entry which is preliminary data.</text>
</comment>
<gene>
    <name evidence="4" type="ORF">HPB48_015796</name>
</gene>